<proteinExistence type="predicted"/>
<gene>
    <name evidence="2" type="ORF">BCR44DRAFT_1436204</name>
</gene>
<keyword evidence="3" id="KW-1185">Reference proteome</keyword>
<evidence type="ECO:0000313" key="3">
    <source>
        <dbReference type="Proteomes" id="UP000193411"/>
    </source>
</evidence>
<organism evidence="2 3">
    <name type="scientific">Catenaria anguillulae PL171</name>
    <dbReference type="NCBI Taxonomy" id="765915"/>
    <lineage>
        <taxon>Eukaryota</taxon>
        <taxon>Fungi</taxon>
        <taxon>Fungi incertae sedis</taxon>
        <taxon>Blastocladiomycota</taxon>
        <taxon>Blastocladiomycetes</taxon>
        <taxon>Blastocladiales</taxon>
        <taxon>Catenariaceae</taxon>
        <taxon>Catenaria</taxon>
    </lineage>
</organism>
<dbReference type="AlphaFoldDB" id="A0A1Y2HMS9"/>
<accession>A0A1Y2HMS9</accession>
<evidence type="ECO:0000256" key="1">
    <source>
        <dbReference type="SAM" id="MobiDB-lite"/>
    </source>
</evidence>
<comment type="caution">
    <text evidence="2">The sequence shown here is derived from an EMBL/GenBank/DDBJ whole genome shotgun (WGS) entry which is preliminary data.</text>
</comment>
<sequence length="388" mass="44062">MPLQLQLHDRFRLGLGWGFGPQNRPFRLPCTLQSAACAVLSAWAFLSLVGPQAFLLHLPIWLRTVLSPILIGDPYSPTLLHPHPAPPIPSNAPTPLLATTSPWTPLLFFALLYTLLLTTAHRAHSLAHADAAHLFPLQHARITREEAHAHARENAVRMFRICSYLFFLATLCLVQQQWRAATRAADRETRKFAARYTDPWRYERPLVKTLDRDAKVVEEGIKKHVRRIHARHVQVDDDNTKRMVDSYVAAYLTRAFNENNSPIGSKPANASSSHSSSSRTANPMTHLTSSLLASVWRSHFLMQWDRVWLALWLGDVLMIGALARLLGWSPRMLARELWWTTKAIVRDWTRGVKAGARVMVRGGRQVGRWVASWRRGRQDVQESEEADA</sequence>
<dbReference type="EMBL" id="MCFL01000028">
    <property type="protein sequence ID" value="ORZ34412.1"/>
    <property type="molecule type" value="Genomic_DNA"/>
</dbReference>
<evidence type="ECO:0000313" key="2">
    <source>
        <dbReference type="EMBL" id="ORZ34412.1"/>
    </source>
</evidence>
<name>A0A1Y2HMS9_9FUNG</name>
<feature type="region of interest" description="Disordered" evidence="1">
    <location>
        <begin position="262"/>
        <end position="281"/>
    </location>
</feature>
<reference evidence="2 3" key="1">
    <citation type="submission" date="2016-07" db="EMBL/GenBank/DDBJ databases">
        <title>Pervasive Adenine N6-methylation of Active Genes in Fungi.</title>
        <authorList>
            <consortium name="DOE Joint Genome Institute"/>
            <person name="Mondo S.J."/>
            <person name="Dannebaum R.O."/>
            <person name="Kuo R.C."/>
            <person name="Labutti K."/>
            <person name="Haridas S."/>
            <person name="Kuo A."/>
            <person name="Salamov A."/>
            <person name="Ahrendt S.R."/>
            <person name="Lipzen A."/>
            <person name="Sullivan W."/>
            <person name="Andreopoulos W.B."/>
            <person name="Clum A."/>
            <person name="Lindquist E."/>
            <person name="Daum C."/>
            <person name="Ramamoorthy G.K."/>
            <person name="Gryganskyi A."/>
            <person name="Culley D."/>
            <person name="Magnuson J.K."/>
            <person name="James T.Y."/>
            <person name="O'Malley M.A."/>
            <person name="Stajich J.E."/>
            <person name="Spatafora J.W."/>
            <person name="Visel A."/>
            <person name="Grigoriev I.V."/>
        </authorList>
    </citation>
    <scope>NUCLEOTIDE SEQUENCE [LARGE SCALE GENOMIC DNA]</scope>
    <source>
        <strain evidence="2 3">PL171</strain>
    </source>
</reference>
<protein>
    <submittedName>
        <fullName evidence="2">Uncharacterized protein</fullName>
    </submittedName>
</protein>
<dbReference type="Proteomes" id="UP000193411">
    <property type="component" value="Unassembled WGS sequence"/>
</dbReference>